<feature type="compositionally biased region" description="Polar residues" evidence="1">
    <location>
        <begin position="755"/>
        <end position="769"/>
    </location>
</feature>
<feature type="compositionally biased region" description="Pro residues" evidence="1">
    <location>
        <begin position="162"/>
        <end position="171"/>
    </location>
</feature>
<dbReference type="Proteomes" id="UP001176521">
    <property type="component" value="Unassembled WGS sequence"/>
</dbReference>
<evidence type="ECO:0000313" key="3">
    <source>
        <dbReference type="Proteomes" id="UP001176521"/>
    </source>
</evidence>
<sequence>MTSKTMSTPSLVKPPDMPTHREHSETESDDARAPAVRFSHDSLHLAQAYADFNNTMDLPQAPFKPMQARPIAIHPPLATPQKFLAALQPYGERPLPTPNGSSEPDAPRSAPFPPTMPAQAHRAYHQEVVVSTTDAIETDANVSPPVAAFFPDATTSRMHPTPATPSPPRPSVTPMANANATPSGSTRSRFREHPELAEPWLRSVPTTPTNKLRFFPHEENRSQPSIISLGDSRGSAEIARDMPGGPRSPFRLLRSHRNQSVSTSSLLTLATSASPLRSAHASPEHRQQKKRNYIMGAKDVMKWMGGRHSSAALTTMSEPRAEAASNERKRRASLSSLSNLFGFGRSPSAEGPSNATFATTQAGPLRNGGSPESPTPKSRFRVWPFQHDDDPFASHKPMTMLPGRKKDEGDKPSFTYRKASEADVFASGTMPKIAKARWSYAKGLPRLSMGSIGLPLRDQRVGTDELPLRGEDSSSRHRLSWLPQFSRPSTSSGAQPTSPTRQSNAMQSPASEAAHGSARADGGRERKSFVATTTYHERQDAQPVRDASMSGLPRQVSGEVAREPGRWLSSSPKRSPHESSPTMFHGSVATLISEAEYEARLASRIALSGAAPMGDARDEQKKSSTSAVSLRRMKSLCLRSAQSLSSLRHRAKADAPPLPQPQAQPQPPVAPNSLPRPENKWDAARPLHTFGTVHSRTSRVSSVSQIASPDSATMERLMGQSFASLPTPMPSSELDRTQDGMADARGWTLLQTASPLCSPRHQTPRSGVSSLGKWLPGQSGQSSWKVPTELKAVTPPDHAHAAKEGAQGKDIAAPPKLAVYNLATSYAAHAWKPDFLRSGTDGPAVADGQTSQLDVREFGYLIDIEIEDPRLDIFDQLDSIMAASSDFPEPPVRAEDTAALMGQSGWAPLNWNRGQDSDKHSETEQRGASQAFPATTMVEAASHTEAETGHSAHDEGTESDLSRQDTVKEAVAFPVEDDSATLMSEPLSARTIRPPTAVMLLPPPTASPRSPLRPSLLPRSSSLPAIPFGPLPSLPSANPLRTATMVRPHHH</sequence>
<dbReference type="AlphaFoldDB" id="A0AAN6GAV7"/>
<feature type="region of interest" description="Disordered" evidence="1">
    <location>
        <begin position="152"/>
        <end position="192"/>
    </location>
</feature>
<feature type="compositionally biased region" description="Basic and acidic residues" evidence="1">
    <location>
        <begin position="465"/>
        <end position="475"/>
    </location>
</feature>
<feature type="region of interest" description="Disordered" evidence="1">
    <location>
        <begin position="755"/>
        <end position="783"/>
    </location>
</feature>
<keyword evidence="3" id="KW-1185">Reference proteome</keyword>
<feature type="region of interest" description="Disordered" evidence="1">
    <location>
        <begin position="905"/>
        <end position="933"/>
    </location>
</feature>
<feature type="region of interest" description="Disordered" evidence="1">
    <location>
        <begin position="1029"/>
        <end position="1051"/>
    </location>
</feature>
<feature type="compositionally biased region" description="Polar residues" evidence="1">
    <location>
        <begin position="351"/>
        <end position="362"/>
    </location>
</feature>
<feature type="compositionally biased region" description="Polar residues" evidence="1">
    <location>
        <begin position="1"/>
        <end position="10"/>
    </location>
</feature>
<feature type="compositionally biased region" description="Basic and acidic residues" evidence="1">
    <location>
        <begin position="18"/>
        <end position="35"/>
    </location>
</feature>
<comment type="caution">
    <text evidence="2">The sequence shown here is derived from an EMBL/GenBank/DDBJ whole genome shotgun (WGS) entry which is preliminary data.</text>
</comment>
<protein>
    <submittedName>
        <fullName evidence="2">Uncharacterized protein</fullName>
    </submittedName>
</protein>
<gene>
    <name evidence="2" type="ORF">OC842_003926</name>
</gene>
<feature type="compositionally biased region" description="Basic and acidic residues" evidence="1">
    <location>
        <begin position="915"/>
        <end position="925"/>
    </location>
</feature>
<name>A0AAN6GAV7_9BASI</name>
<proteinExistence type="predicted"/>
<evidence type="ECO:0000256" key="1">
    <source>
        <dbReference type="SAM" id="MobiDB-lite"/>
    </source>
</evidence>
<reference evidence="2" key="1">
    <citation type="journal article" date="2023" name="PhytoFront">
        <title>Draft Genome Resources of Seven Strains of Tilletia horrida, Causal Agent of Kernel Smut of Rice.</title>
        <authorList>
            <person name="Khanal S."/>
            <person name="Antony Babu S."/>
            <person name="Zhou X.G."/>
        </authorList>
    </citation>
    <scope>NUCLEOTIDE SEQUENCE</scope>
    <source>
        <strain evidence="2">TX3</strain>
    </source>
</reference>
<feature type="region of interest" description="Disordered" evidence="1">
    <location>
        <begin position="345"/>
        <end position="413"/>
    </location>
</feature>
<evidence type="ECO:0000313" key="2">
    <source>
        <dbReference type="EMBL" id="KAK0530457.1"/>
    </source>
</evidence>
<feature type="region of interest" description="Disordered" evidence="1">
    <location>
        <begin position="642"/>
        <end position="681"/>
    </location>
</feature>
<organism evidence="2 3">
    <name type="scientific">Tilletia horrida</name>
    <dbReference type="NCBI Taxonomy" id="155126"/>
    <lineage>
        <taxon>Eukaryota</taxon>
        <taxon>Fungi</taxon>
        <taxon>Dikarya</taxon>
        <taxon>Basidiomycota</taxon>
        <taxon>Ustilaginomycotina</taxon>
        <taxon>Exobasidiomycetes</taxon>
        <taxon>Tilletiales</taxon>
        <taxon>Tilletiaceae</taxon>
        <taxon>Tilletia</taxon>
    </lineage>
</organism>
<feature type="region of interest" description="Disordered" evidence="1">
    <location>
        <begin position="465"/>
        <end position="582"/>
    </location>
</feature>
<feature type="compositionally biased region" description="Polar residues" evidence="1">
    <location>
        <begin position="176"/>
        <end position="187"/>
    </location>
</feature>
<accession>A0AAN6GAV7</accession>
<feature type="compositionally biased region" description="Pro residues" evidence="1">
    <location>
        <begin position="656"/>
        <end position="670"/>
    </location>
</feature>
<feature type="region of interest" description="Disordered" evidence="1">
    <location>
        <begin position="944"/>
        <end position="963"/>
    </location>
</feature>
<feature type="region of interest" description="Disordered" evidence="1">
    <location>
        <begin position="1"/>
        <end position="35"/>
    </location>
</feature>
<feature type="region of interest" description="Disordered" evidence="1">
    <location>
        <begin position="90"/>
        <end position="119"/>
    </location>
</feature>
<feature type="compositionally biased region" description="Polar residues" evidence="1">
    <location>
        <begin position="486"/>
        <end position="510"/>
    </location>
</feature>
<dbReference type="EMBL" id="JAPDMQ010000214">
    <property type="protein sequence ID" value="KAK0530457.1"/>
    <property type="molecule type" value="Genomic_DNA"/>
</dbReference>
<feature type="region of interest" description="Disordered" evidence="1">
    <location>
        <begin position="312"/>
        <end position="332"/>
    </location>
</feature>
<feature type="compositionally biased region" description="Low complexity" evidence="1">
    <location>
        <begin position="569"/>
        <end position="581"/>
    </location>
</feature>